<dbReference type="OrthoDB" id="179846at2"/>
<dbReference type="Pfam" id="PF13432">
    <property type="entry name" value="TPR_16"/>
    <property type="match status" value="2"/>
</dbReference>
<comment type="caution">
    <text evidence="4">The sequence shown here is derived from an EMBL/GenBank/DDBJ whole genome shotgun (WGS) entry which is preliminary data.</text>
</comment>
<accession>A0A5R8KJ43</accession>
<keyword evidence="3" id="KW-1133">Transmembrane helix</keyword>
<evidence type="ECO:0000256" key="3">
    <source>
        <dbReference type="SAM" id="Phobius"/>
    </source>
</evidence>
<dbReference type="InterPro" id="IPR011990">
    <property type="entry name" value="TPR-like_helical_dom_sf"/>
</dbReference>
<keyword evidence="3" id="KW-0472">Membrane</keyword>
<feature type="repeat" description="TPR" evidence="1">
    <location>
        <begin position="36"/>
        <end position="69"/>
    </location>
</feature>
<gene>
    <name evidence="4" type="ORF">FEM03_05730</name>
</gene>
<name>A0A5R8KJ43_9BACT</name>
<dbReference type="EMBL" id="VAUV01000004">
    <property type="protein sequence ID" value="TLD71639.1"/>
    <property type="molecule type" value="Genomic_DNA"/>
</dbReference>
<keyword evidence="5" id="KW-1185">Reference proteome</keyword>
<dbReference type="PANTHER" id="PTHR12558">
    <property type="entry name" value="CELL DIVISION CYCLE 16,23,27"/>
    <property type="match status" value="1"/>
</dbReference>
<protein>
    <submittedName>
        <fullName evidence="4">Tetratricopeptide repeat protein</fullName>
    </submittedName>
</protein>
<reference evidence="4 5" key="1">
    <citation type="submission" date="2019-05" db="EMBL/GenBank/DDBJ databases">
        <title>Verrucobacter flavum gen. nov., sp. nov. a new member of the family Verrucomicrobiaceae.</title>
        <authorList>
            <person name="Szuroczki S."/>
            <person name="Abbaszade G."/>
            <person name="Szabo A."/>
            <person name="Felfoldi T."/>
            <person name="Schumann P."/>
            <person name="Boka K."/>
            <person name="Keki Z."/>
            <person name="Toumi M."/>
            <person name="Toth E."/>
        </authorList>
    </citation>
    <scope>NUCLEOTIDE SEQUENCE [LARGE SCALE GENOMIC DNA]</scope>
    <source>
        <strain evidence="4 5">MG-N-17</strain>
    </source>
</reference>
<feature type="repeat" description="TPR" evidence="1">
    <location>
        <begin position="213"/>
        <end position="246"/>
    </location>
</feature>
<evidence type="ECO:0000313" key="4">
    <source>
        <dbReference type="EMBL" id="TLD71639.1"/>
    </source>
</evidence>
<feature type="region of interest" description="Disordered" evidence="2">
    <location>
        <begin position="1"/>
        <end position="22"/>
    </location>
</feature>
<evidence type="ECO:0000313" key="5">
    <source>
        <dbReference type="Proteomes" id="UP000306196"/>
    </source>
</evidence>
<feature type="transmembrane region" description="Helical" evidence="3">
    <location>
        <begin position="377"/>
        <end position="396"/>
    </location>
</feature>
<evidence type="ECO:0000256" key="2">
    <source>
        <dbReference type="SAM" id="MobiDB-lite"/>
    </source>
</evidence>
<keyword evidence="3" id="KW-0812">Transmembrane</keyword>
<dbReference type="SMART" id="SM00028">
    <property type="entry name" value="TPR"/>
    <property type="match status" value="3"/>
</dbReference>
<sequence length="457" mass="50245">MASPRGTAKFYFAPKPKPSAPKRSIIHQPPMETTTFDSAYQRAQMLYERSRWSEAAEWFQRALEAEPNHPHSHAMLAMCWIQDPTTLDRAVGAAQRAVALDPEDSHLFAILSIVQMDSSKPGQYLKRKEALASAKTAVQLDPDSDFAHAAQAHAHLRLDQPREAETAARTALSLNPDNTMATQALSAALLQLGKREDHRHLIQNQLTENPDDDQAHVSAGWQALADGRHQDANNHFREALRLDPMNEVARSGLVESFRARSFIYRWYVQYCQWIARISGGRTTAIMIGGFIAYKILGTTLKQFSPGLATALMVLWLTLVLWSFLARGIGSALMLKDRFARLALQPKEKWEGICLGLLILLALTFAGLTFVPNVVAEPMHALVLFLAAVPVASAFSNDHHIGRWIYAALAIIAAGCALIATPSALVMFQDAPGASLAAVALLIGVATTWLTSLRILFA</sequence>
<feature type="transmembrane region" description="Helical" evidence="3">
    <location>
        <begin position="349"/>
        <end position="371"/>
    </location>
</feature>
<dbReference type="PROSITE" id="PS50005">
    <property type="entry name" value="TPR"/>
    <property type="match status" value="2"/>
</dbReference>
<dbReference type="PANTHER" id="PTHR12558:SF13">
    <property type="entry name" value="CELL DIVISION CYCLE PROTEIN 27 HOMOLOG"/>
    <property type="match status" value="1"/>
</dbReference>
<keyword evidence="1" id="KW-0802">TPR repeat</keyword>
<proteinExistence type="predicted"/>
<dbReference type="Gene3D" id="1.25.40.10">
    <property type="entry name" value="Tetratricopeptide repeat domain"/>
    <property type="match status" value="2"/>
</dbReference>
<feature type="transmembrane region" description="Helical" evidence="3">
    <location>
        <begin position="433"/>
        <end position="456"/>
    </location>
</feature>
<organism evidence="4 5">
    <name type="scientific">Phragmitibacter flavus</name>
    <dbReference type="NCBI Taxonomy" id="2576071"/>
    <lineage>
        <taxon>Bacteria</taxon>
        <taxon>Pseudomonadati</taxon>
        <taxon>Verrucomicrobiota</taxon>
        <taxon>Verrucomicrobiia</taxon>
        <taxon>Verrucomicrobiales</taxon>
        <taxon>Verrucomicrobiaceae</taxon>
        <taxon>Phragmitibacter</taxon>
    </lineage>
</organism>
<feature type="transmembrane region" description="Helical" evidence="3">
    <location>
        <begin position="403"/>
        <end position="427"/>
    </location>
</feature>
<feature type="transmembrane region" description="Helical" evidence="3">
    <location>
        <begin position="273"/>
        <end position="295"/>
    </location>
</feature>
<feature type="transmembrane region" description="Helical" evidence="3">
    <location>
        <begin position="307"/>
        <end position="328"/>
    </location>
</feature>
<dbReference type="InterPro" id="IPR019734">
    <property type="entry name" value="TPR_rpt"/>
</dbReference>
<evidence type="ECO:0000256" key="1">
    <source>
        <dbReference type="PROSITE-ProRule" id="PRU00339"/>
    </source>
</evidence>
<dbReference type="Proteomes" id="UP000306196">
    <property type="component" value="Unassembled WGS sequence"/>
</dbReference>
<dbReference type="AlphaFoldDB" id="A0A5R8KJ43"/>
<dbReference type="SUPFAM" id="SSF48452">
    <property type="entry name" value="TPR-like"/>
    <property type="match status" value="1"/>
</dbReference>